<keyword evidence="6" id="KW-1185">Reference proteome</keyword>
<accession>A0A1V4SKK9</accession>
<dbReference type="STRING" id="48256.CLHUN_17280"/>
<proteinExistence type="predicted"/>
<feature type="DNA-binding region" description="H-T-H motif" evidence="2">
    <location>
        <begin position="57"/>
        <end position="76"/>
    </location>
</feature>
<keyword evidence="1 2" id="KW-0238">DNA-binding</keyword>
<reference evidence="5 6" key="1">
    <citation type="submission" date="2017-03" db="EMBL/GenBank/DDBJ databases">
        <title>Genome sequence of Clostridium hungatei DSM 14427.</title>
        <authorList>
            <person name="Poehlein A."/>
            <person name="Daniel R."/>
        </authorList>
    </citation>
    <scope>NUCLEOTIDE SEQUENCE [LARGE SCALE GENOMIC DNA]</scope>
    <source>
        <strain evidence="5 6">DSM 14427</strain>
    </source>
</reference>
<evidence type="ECO:0000256" key="2">
    <source>
        <dbReference type="PROSITE-ProRule" id="PRU00335"/>
    </source>
</evidence>
<sequence length="220" mass="25621">MYGNLLKHQKPNTKRGRSGMSTSSIREPRQKRSIEKKKRIVDAGFKLFCEKGYYNTNTAEIAKEAGVSTGIVYNYFNDKKDIFIAAVKFYSEGMTSQLYRSLMGLKEPFDMLETLDQIINIFTTSHTLSKEAHEEMMAMSHTDNDVREYFCNFELTTAEKIVEIMFQHGIKPENAHEKVHIAMGMIENFSHEVVYHKHEYMNYDVMKKEIIRIVAEMMNS</sequence>
<evidence type="ECO:0000313" key="5">
    <source>
        <dbReference type="EMBL" id="OPX44429.1"/>
    </source>
</evidence>
<dbReference type="PROSITE" id="PS50977">
    <property type="entry name" value="HTH_TETR_2"/>
    <property type="match status" value="1"/>
</dbReference>
<feature type="domain" description="HTH tetR-type" evidence="4">
    <location>
        <begin position="34"/>
        <end position="94"/>
    </location>
</feature>
<dbReference type="AlphaFoldDB" id="A0A1V4SKK9"/>
<evidence type="ECO:0000256" key="1">
    <source>
        <dbReference type="ARBA" id="ARBA00023125"/>
    </source>
</evidence>
<organism evidence="5 6">
    <name type="scientific">Ruminiclostridium hungatei</name>
    <name type="common">Clostridium hungatei</name>
    <dbReference type="NCBI Taxonomy" id="48256"/>
    <lineage>
        <taxon>Bacteria</taxon>
        <taxon>Bacillati</taxon>
        <taxon>Bacillota</taxon>
        <taxon>Clostridia</taxon>
        <taxon>Eubacteriales</taxon>
        <taxon>Oscillospiraceae</taxon>
        <taxon>Ruminiclostridium</taxon>
    </lineage>
</organism>
<dbReference type="Gene3D" id="1.10.357.10">
    <property type="entry name" value="Tetracycline Repressor, domain 2"/>
    <property type="match status" value="1"/>
</dbReference>
<gene>
    <name evidence="5" type="primary">fadR_2</name>
    <name evidence="5" type="ORF">CLHUN_17280</name>
</gene>
<dbReference type="PANTHER" id="PTHR43479:SF11">
    <property type="entry name" value="ACREF_ENVCD OPERON REPRESSOR-RELATED"/>
    <property type="match status" value="1"/>
</dbReference>
<dbReference type="Gene3D" id="1.10.10.60">
    <property type="entry name" value="Homeodomain-like"/>
    <property type="match status" value="1"/>
</dbReference>
<evidence type="ECO:0000256" key="3">
    <source>
        <dbReference type="SAM" id="MobiDB-lite"/>
    </source>
</evidence>
<dbReference type="Proteomes" id="UP000191554">
    <property type="component" value="Unassembled WGS sequence"/>
</dbReference>
<evidence type="ECO:0000259" key="4">
    <source>
        <dbReference type="PROSITE" id="PS50977"/>
    </source>
</evidence>
<dbReference type="Pfam" id="PF00440">
    <property type="entry name" value="TetR_N"/>
    <property type="match status" value="1"/>
</dbReference>
<evidence type="ECO:0000313" key="6">
    <source>
        <dbReference type="Proteomes" id="UP000191554"/>
    </source>
</evidence>
<dbReference type="InterPro" id="IPR001647">
    <property type="entry name" value="HTH_TetR"/>
</dbReference>
<dbReference type="GO" id="GO:0003677">
    <property type="term" value="F:DNA binding"/>
    <property type="evidence" value="ECO:0007669"/>
    <property type="project" value="UniProtKB-UniRule"/>
</dbReference>
<comment type="caution">
    <text evidence="5">The sequence shown here is derived from an EMBL/GenBank/DDBJ whole genome shotgun (WGS) entry which is preliminary data.</text>
</comment>
<dbReference type="PRINTS" id="PR00455">
    <property type="entry name" value="HTHTETR"/>
</dbReference>
<dbReference type="InterPro" id="IPR009057">
    <property type="entry name" value="Homeodomain-like_sf"/>
</dbReference>
<name>A0A1V4SKK9_RUMHU</name>
<feature type="compositionally biased region" description="Basic residues" evidence="3">
    <location>
        <begin position="7"/>
        <end position="17"/>
    </location>
</feature>
<dbReference type="EMBL" id="MZGX01000009">
    <property type="protein sequence ID" value="OPX44429.1"/>
    <property type="molecule type" value="Genomic_DNA"/>
</dbReference>
<dbReference type="SUPFAM" id="SSF46689">
    <property type="entry name" value="Homeodomain-like"/>
    <property type="match status" value="1"/>
</dbReference>
<protein>
    <submittedName>
        <fullName evidence="5">Fatty acid metabolism regulator protein</fullName>
    </submittedName>
</protein>
<dbReference type="InterPro" id="IPR050624">
    <property type="entry name" value="HTH-type_Tx_Regulator"/>
</dbReference>
<dbReference type="PANTHER" id="PTHR43479">
    <property type="entry name" value="ACREF/ENVCD OPERON REPRESSOR-RELATED"/>
    <property type="match status" value="1"/>
</dbReference>
<feature type="region of interest" description="Disordered" evidence="3">
    <location>
        <begin position="1"/>
        <end position="33"/>
    </location>
</feature>